<dbReference type="EMBL" id="CM056815">
    <property type="protein sequence ID" value="KAJ8631078.1"/>
    <property type="molecule type" value="Genomic_DNA"/>
</dbReference>
<name>A0ACC2LDB7_PERAE</name>
<reference evidence="1 2" key="1">
    <citation type="journal article" date="2022" name="Hortic Res">
        <title>A haplotype resolved chromosomal level avocado genome allows analysis of novel avocado genes.</title>
        <authorList>
            <person name="Nath O."/>
            <person name="Fletcher S.J."/>
            <person name="Hayward A."/>
            <person name="Shaw L.M."/>
            <person name="Masouleh A.K."/>
            <person name="Furtado A."/>
            <person name="Henry R.J."/>
            <person name="Mitter N."/>
        </authorList>
    </citation>
    <scope>NUCLEOTIDE SEQUENCE [LARGE SCALE GENOMIC DNA]</scope>
    <source>
        <strain evidence="2">cv. Hass</strain>
    </source>
</reference>
<protein>
    <submittedName>
        <fullName evidence="1">Uncharacterized protein</fullName>
    </submittedName>
</protein>
<accession>A0ACC2LDB7</accession>
<organism evidence="1 2">
    <name type="scientific">Persea americana</name>
    <name type="common">Avocado</name>
    <dbReference type="NCBI Taxonomy" id="3435"/>
    <lineage>
        <taxon>Eukaryota</taxon>
        <taxon>Viridiplantae</taxon>
        <taxon>Streptophyta</taxon>
        <taxon>Embryophyta</taxon>
        <taxon>Tracheophyta</taxon>
        <taxon>Spermatophyta</taxon>
        <taxon>Magnoliopsida</taxon>
        <taxon>Magnoliidae</taxon>
        <taxon>Laurales</taxon>
        <taxon>Lauraceae</taxon>
        <taxon>Persea</taxon>
    </lineage>
</organism>
<keyword evidence="2" id="KW-1185">Reference proteome</keyword>
<evidence type="ECO:0000313" key="1">
    <source>
        <dbReference type="EMBL" id="KAJ8631078.1"/>
    </source>
</evidence>
<gene>
    <name evidence="1" type="ORF">MRB53_024401</name>
</gene>
<evidence type="ECO:0000313" key="2">
    <source>
        <dbReference type="Proteomes" id="UP001234297"/>
    </source>
</evidence>
<comment type="caution">
    <text evidence="1">The sequence shown here is derived from an EMBL/GenBank/DDBJ whole genome shotgun (WGS) entry which is preliminary data.</text>
</comment>
<sequence>MWQELWGAQAMAFTLAWWRCNSTIGSCSPTPDPHLMLAKAVTCKITTTRSPKMNPRIWGQLPEDLLERILALLPLKTLLNLRPTCKHFNSLLFSPSFLSFTKTPLLSSFLLSHPQSQPRFPLYDAFLDS</sequence>
<dbReference type="Proteomes" id="UP001234297">
    <property type="component" value="Chromosome 7"/>
</dbReference>
<proteinExistence type="predicted"/>